<evidence type="ECO:0000313" key="1">
    <source>
        <dbReference type="EMBL" id="KAK3729110.1"/>
    </source>
</evidence>
<proteinExistence type="predicted"/>
<organism evidence="1 2">
    <name type="scientific">Elysia crispata</name>
    <name type="common">lettuce slug</name>
    <dbReference type="NCBI Taxonomy" id="231223"/>
    <lineage>
        <taxon>Eukaryota</taxon>
        <taxon>Metazoa</taxon>
        <taxon>Spiralia</taxon>
        <taxon>Lophotrochozoa</taxon>
        <taxon>Mollusca</taxon>
        <taxon>Gastropoda</taxon>
        <taxon>Heterobranchia</taxon>
        <taxon>Euthyneura</taxon>
        <taxon>Panpulmonata</taxon>
        <taxon>Sacoglossa</taxon>
        <taxon>Placobranchoidea</taxon>
        <taxon>Plakobranchidae</taxon>
        <taxon>Elysia</taxon>
    </lineage>
</organism>
<protein>
    <submittedName>
        <fullName evidence="1">Uncharacterized protein</fullName>
    </submittedName>
</protein>
<accession>A0AAE0Y213</accession>
<sequence length="85" mass="9672">MCQRAQTSIALLERRGRSKTRKGYTFSNKLINVGAGPSLNISVRRMFPPELDNKVSHCDEAFRPHFAIRSPPYIMACSTQLYINN</sequence>
<dbReference type="AlphaFoldDB" id="A0AAE0Y213"/>
<name>A0AAE0Y213_9GAST</name>
<evidence type="ECO:0000313" key="2">
    <source>
        <dbReference type="Proteomes" id="UP001283361"/>
    </source>
</evidence>
<gene>
    <name evidence="1" type="ORF">RRG08_005482</name>
</gene>
<dbReference type="EMBL" id="JAWDGP010007160">
    <property type="protein sequence ID" value="KAK3729110.1"/>
    <property type="molecule type" value="Genomic_DNA"/>
</dbReference>
<reference evidence="1" key="1">
    <citation type="journal article" date="2023" name="G3 (Bethesda)">
        <title>A reference genome for the long-term kleptoplast-retaining sea slug Elysia crispata morphotype clarki.</title>
        <authorList>
            <person name="Eastman K.E."/>
            <person name="Pendleton A.L."/>
            <person name="Shaikh M.A."/>
            <person name="Suttiyut T."/>
            <person name="Ogas R."/>
            <person name="Tomko P."/>
            <person name="Gavelis G."/>
            <person name="Widhalm J.R."/>
            <person name="Wisecaver J.H."/>
        </authorList>
    </citation>
    <scope>NUCLEOTIDE SEQUENCE</scope>
    <source>
        <strain evidence="1">ECLA1</strain>
    </source>
</reference>
<keyword evidence="2" id="KW-1185">Reference proteome</keyword>
<dbReference type="Proteomes" id="UP001283361">
    <property type="component" value="Unassembled WGS sequence"/>
</dbReference>
<comment type="caution">
    <text evidence="1">The sequence shown here is derived from an EMBL/GenBank/DDBJ whole genome shotgun (WGS) entry which is preliminary data.</text>
</comment>